<comment type="catalytic activity">
    <reaction evidence="1">
        <text>ATP + protein L-histidine = ADP + protein N-phospho-L-histidine.</text>
        <dbReference type="EC" id="2.7.13.3"/>
    </reaction>
</comment>
<dbReference type="InterPro" id="IPR005467">
    <property type="entry name" value="His_kinase_dom"/>
</dbReference>
<dbReference type="Gene3D" id="1.10.287.130">
    <property type="match status" value="1"/>
</dbReference>
<dbReference type="SMART" id="SM00304">
    <property type="entry name" value="HAMP"/>
    <property type="match status" value="1"/>
</dbReference>
<evidence type="ECO:0000256" key="9">
    <source>
        <dbReference type="ARBA" id="ARBA00022777"/>
    </source>
</evidence>
<dbReference type="PRINTS" id="PR00344">
    <property type="entry name" value="BCTRLSENSOR"/>
</dbReference>
<evidence type="ECO:0000256" key="10">
    <source>
        <dbReference type="ARBA" id="ARBA00022840"/>
    </source>
</evidence>
<evidence type="ECO:0000256" key="2">
    <source>
        <dbReference type="ARBA" id="ARBA00004651"/>
    </source>
</evidence>
<evidence type="ECO:0000313" key="17">
    <source>
        <dbReference type="EMBL" id="MDT8898923.1"/>
    </source>
</evidence>
<keyword evidence="4" id="KW-1003">Cell membrane</keyword>
<evidence type="ECO:0000256" key="5">
    <source>
        <dbReference type="ARBA" id="ARBA00022553"/>
    </source>
</evidence>
<comment type="subcellular location">
    <subcellularLocation>
        <location evidence="2">Cell membrane</location>
        <topology evidence="2">Multi-pass membrane protein</topology>
    </subcellularLocation>
</comment>
<dbReference type="InterPro" id="IPR003594">
    <property type="entry name" value="HATPase_dom"/>
</dbReference>
<proteinExistence type="predicted"/>
<evidence type="ECO:0000259" key="16">
    <source>
        <dbReference type="PROSITE" id="PS50885"/>
    </source>
</evidence>
<keyword evidence="6" id="KW-0808">Transferase</keyword>
<dbReference type="CDD" id="cd06225">
    <property type="entry name" value="HAMP"/>
    <property type="match status" value="1"/>
</dbReference>
<evidence type="ECO:0000256" key="4">
    <source>
        <dbReference type="ARBA" id="ARBA00022475"/>
    </source>
</evidence>
<dbReference type="Gene3D" id="3.30.565.10">
    <property type="entry name" value="Histidine kinase-like ATPase, C-terminal domain"/>
    <property type="match status" value="1"/>
</dbReference>
<dbReference type="SMART" id="SM00387">
    <property type="entry name" value="HATPase_c"/>
    <property type="match status" value="1"/>
</dbReference>
<dbReference type="CDD" id="cd00075">
    <property type="entry name" value="HATPase"/>
    <property type="match status" value="1"/>
</dbReference>
<dbReference type="PROSITE" id="PS50885">
    <property type="entry name" value="HAMP"/>
    <property type="match status" value="1"/>
</dbReference>
<keyword evidence="13 14" id="KW-0472">Membrane</keyword>
<dbReference type="InterPro" id="IPR003661">
    <property type="entry name" value="HisK_dim/P_dom"/>
</dbReference>
<evidence type="ECO:0000256" key="12">
    <source>
        <dbReference type="ARBA" id="ARBA00023012"/>
    </source>
</evidence>
<name>A0ABU3NRS9_9CHLR</name>
<dbReference type="Gene3D" id="6.10.340.10">
    <property type="match status" value="1"/>
</dbReference>
<dbReference type="Pfam" id="PF00512">
    <property type="entry name" value="HisKA"/>
    <property type="match status" value="1"/>
</dbReference>
<keyword evidence="8" id="KW-0547">Nucleotide-binding</keyword>
<evidence type="ECO:0000256" key="7">
    <source>
        <dbReference type="ARBA" id="ARBA00022692"/>
    </source>
</evidence>
<dbReference type="InterPro" id="IPR003660">
    <property type="entry name" value="HAMP_dom"/>
</dbReference>
<evidence type="ECO:0000313" key="18">
    <source>
        <dbReference type="Proteomes" id="UP001254165"/>
    </source>
</evidence>
<dbReference type="RefSeq" id="WP_315625596.1">
    <property type="nucleotide sequence ID" value="NZ_JAUHMF010000002.1"/>
</dbReference>
<dbReference type="PROSITE" id="PS50109">
    <property type="entry name" value="HIS_KIN"/>
    <property type="match status" value="1"/>
</dbReference>
<dbReference type="InterPro" id="IPR004358">
    <property type="entry name" value="Sig_transdc_His_kin-like_C"/>
</dbReference>
<evidence type="ECO:0000256" key="1">
    <source>
        <dbReference type="ARBA" id="ARBA00000085"/>
    </source>
</evidence>
<evidence type="ECO:0000256" key="11">
    <source>
        <dbReference type="ARBA" id="ARBA00022989"/>
    </source>
</evidence>
<dbReference type="PANTHER" id="PTHR45528">
    <property type="entry name" value="SENSOR HISTIDINE KINASE CPXA"/>
    <property type="match status" value="1"/>
</dbReference>
<dbReference type="SUPFAM" id="SSF55874">
    <property type="entry name" value="ATPase domain of HSP90 chaperone/DNA topoisomerase II/histidine kinase"/>
    <property type="match status" value="1"/>
</dbReference>
<keyword evidence="7 14" id="KW-0812">Transmembrane</keyword>
<dbReference type="EC" id="2.7.13.3" evidence="3"/>
<evidence type="ECO:0000259" key="15">
    <source>
        <dbReference type="PROSITE" id="PS50109"/>
    </source>
</evidence>
<dbReference type="InterPro" id="IPR036890">
    <property type="entry name" value="HATPase_C_sf"/>
</dbReference>
<gene>
    <name evidence="17" type="ORF">QYE77_11675</name>
</gene>
<dbReference type="InterPro" id="IPR050398">
    <property type="entry name" value="HssS/ArlS-like"/>
</dbReference>
<feature type="domain" description="Histidine kinase" evidence="15">
    <location>
        <begin position="258"/>
        <end position="473"/>
    </location>
</feature>
<dbReference type="InterPro" id="IPR036097">
    <property type="entry name" value="HisK_dim/P_sf"/>
</dbReference>
<dbReference type="CDD" id="cd00082">
    <property type="entry name" value="HisKA"/>
    <property type="match status" value="1"/>
</dbReference>
<sequence length="473" mass="52621">MRQSLYWKITLAFILVAFISAALVTLVVRASSPDRLSRLIIEQQQETLKQLLVNYYVTRGSWEGIEQAWWRLEARMVPTPVIRGTDEASVTPVEPQERLGFDRDRRNLFGLADAEGKVLISVDPAYPPGSYIPLERLQRDGIKLSVGNAPIGYLLRAARVPAFNPAEALFLRRTYQALALALGGALIVAALIGVWLARRLTRPLRALTEAAQEIAQGNLEQEVTVASRDEIGQLAQAFNQMSREVARANQMRRQMTADIAHDLRTPLTVIAGYIESMRDGILAPTPERFAMIYTEIERLQKMVEDLRLLSQADAGELRLNCQAVHPGVILERAASLFQHRATQKGITLRVNGNENLPPVWVDEDRMMQVMDNLLSNALRHTPEGGEVILEAKSSEHGVEFIVRDSGEGIPPEEIPKIFERFYRADKSRHTEDGESGLGLAIVKAIVEAHKGRVWAVSVPGGGTAIHLELPVVF</sequence>
<dbReference type="SMART" id="SM00388">
    <property type="entry name" value="HisKA"/>
    <property type="match status" value="1"/>
</dbReference>
<dbReference type="Pfam" id="PF02518">
    <property type="entry name" value="HATPase_c"/>
    <property type="match status" value="1"/>
</dbReference>
<evidence type="ECO:0000256" key="3">
    <source>
        <dbReference type="ARBA" id="ARBA00012438"/>
    </source>
</evidence>
<dbReference type="SUPFAM" id="SSF158472">
    <property type="entry name" value="HAMP domain-like"/>
    <property type="match status" value="1"/>
</dbReference>
<feature type="transmembrane region" description="Helical" evidence="14">
    <location>
        <begin position="177"/>
        <end position="197"/>
    </location>
</feature>
<keyword evidence="5" id="KW-0597">Phosphoprotein</keyword>
<dbReference type="SUPFAM" id="SSF47384">
    <property type="entry name" value="Homodimeric domain of signal transducing histidine kinase"/>
    <property type="match status" value="1"/>
</dbReference>
<dbReference type="Pfam" id="PF00672">
    <property type="entry name" value="HAMP"/>
    <property type="match status" value="1"/>
</dbReference>
<feature type="domain" description="HAMP" evidence="16">
    <location>
        <begin position="198"/>
        <end position="250"/>
    </location>
</feature>
<dbReference type="EMBL" id="JAUHMF010000002">
    <property type="protein sequence ID" value="MDT8898923.1"/>
    <property type="molecule type" value="Genomic_DNA"/>
</dbReference>
<evidence type="ECO:0000256" key="13">
    <source>
        <dbReference type="ARBA" id="ARBA00023136"/>
    </source>
</evidence>
<keyword evidence="12" id="KW-0902">Two-component regulatory system</keyword>
<comment type="caution">
    <text evidence="17">The sequence shown here is derived from an EMBL/GenBank/DDBJ whole genome shotgun (WGS) entry which is preliminary data.</text>
</comment>
<keyword evidence="10 17" id="KW-0067">ATP-binding</keyword>
<evidence type="ECO:0000256" key="14">
    <source>
        <dbReference type="SAM" id="Phobius"/>
    </source>
</evidence>
<evidence type="ECO:0000256" key="6">
    <source>
        <dbReference type="ARBA" id="ARBA00022679"/>
    </source>
</evidence>
<dbReference type="PANTHER" id="PTHR45528:SF1">
    <property type="entry name" value="SENSOR HISTIDINE KINASE CPXA"/>
    <property type="match status" value="1"/>
</dbReference>
<reference evidence="17 18" key="1">
    <citation type="submission" date="2023-07" db="EMBL/GenBank/DDBJ databases">
        <title>Novel species of Thermanaerothrix with wide hydrolytic capabilities.</title>
        <authorList>
            <person name="Zayulina K.S."/>
            <person name="Podosokorskaya O.A."/>
            <person name="Elcheninov A.G."/>
        </authorList>
    </citation>
    <scope>NUCLEOTIDE SEQUENCE [LARGE SCALE GENOMIC DNA]</scope>
    <source>
        <strain evidence="17 18">4228-RoL</strain>
    </source>
</reference>
<keyword evidence="18" id="KW-1185">Reference proteome</keyword>
<accession>A0ABU3NRS9</accession>
<evidence type="ECO:0000256" key="8">
    <source>
        <dbReference type="ARBA" id="ARBA00022741"/>
    </source>
</evidence>
<feature type="transmembrane region" description="Helical" evidence="14">
    <location>
        <begin position="6"/>
        <end position="28"/>
    </location>
</feature>
<protein>
    <recommendedName>
        <fullName evidence="3">histidine kinase</fullName>
        <ecNumber evidence="3">2.7.13.3</ecNumber>
    </recommendedName>
</protein>
<organism evidence="17 18">
    <name type="scientific">Thermanaerothrix solaris</name>
    <dbReference type="NCBI Taxonomy" id="3058434"/>
    <lineage>
        <taxon>Bacteria</taxon>
        <taxon>Bacillati</taxon>
        <taxon>Chloroflexota</taxon>
        <taxon>Anaerolineae</taxon>
        <taxon>Anaerolineales</taxon>
        <taxon>Anaerolineaceae</taxon>
        <taxon>Thermanaerothrix</taxon>
    </lineage>
</organism>
<dbReference type="GO" id="GO:0005524">
    <property type="term" value="F:ATP binding"/>
    <property type="evidence" value="ECO:0007669"/>
    <property type="project" value="UniProtKB-KW"/>
</dbReference>
<keyword evidence="11 14" id="KW-1133">Transmembrane helix</keyword>
<keyword evidence="9" id="KW-0418">Kinase</keyword>
<dbReference type="Proteomes" id="UP001254165">
    <property type="component" value="Unassembled WGS sequence"/>
</dbReference>